<dbReference type="InterPro" id="IPR017930">
    <property type="entry name" value="Myb_dom"/>
</dbReference>
<dbReference type="InterPro" id="IPR015495">
    <property type="entry name" value="Myb_TF_plants"/>
</dbReference>
<dbReference type="GO" id="GO:0000976">
    <property type="term" value="F:transcription cis-regulatory region binding"/>
    <property type="evidence" value="ECO:0000318"/>
    <property type="project" value="GO_Central"/>
</dbReference>
<reference evidence="4 5" key="1">
    <citation type="journal article" date="2013" name="Genome Biol.">
        <title>The genome sequence of the most widely cultivated cacao type and its use to identify candidate genes regulating pod color.</title>
        <authorList>
            <person name="Motamayor J.C."/>
            <person name="Mockaitis K."/>
            <person name="Schmutz J."/>
            <person name="Haiminen N."/>
            <person name="Iii D.L."/>
            <person name="Cornejo O."/>
            <person name="Findley S.D."/>
            <person name="Zheng P."/>
            <person name="Utro F."/>
            <person name="Royaert S."/>
            <person name="Saski C."/>
            <person name="Jenkins J."/>
            <person name="Podicheti R."/>
            <person name="Zhao M."/>
            <person name="Scheffler B.E."/>
            <person name="Stack J.C."/>
            <person name="Feltus F.A."/>
            <person name="Mustiga G.M."/>
            <person name="Amores F."/>
            <person name="Phillips W."/>
            <person name="Marelli J.P."/>
            <person name="May G.D."/>
            <person name="Shapiro H."/>
            <person name="Ma J."/>
            <person name="Bustamante C.D."/>
            <person name="Schnell R.J."/>
            <person name="Main D."/>
            <person name="Gilbert D."/>
            <person name="Parida L."/>
            <person name="Kuhn D.N."/>
        </authorList>
    </citation>
    <scope>NUCLEOTIDE SEQUENCE [LARGE SCALE GENOMIC DNA]</scope>
    <source>
        <strain evidence="5">cv. Matina 1-6</strain>
    </source>
</reference>
<evidence type="ECO:0000259" key="3">
    <source>
        <dbReference type="PROSITE" id="PS51294"/>
    </source>
</evidence>
<dbReference type="GO" id="GO:0030154">
    <property type="term" value="P:cell differentiation"/>
    <property type="evidence" value="ECO:0000318"/>
    <property type="project" value="GO_Central"/>
</dbReference>
<evidence type="ECO:0000313" key="5">
    <source>
        <dbReference type="Proteomes" id="UP000026915"/>
    </source>
</evidence>
<dbReference type="Proteomes" id="UP000026915">
    <property type="component" value="Chromosome 7"/>
</dbReference>
<comment type="subcellular location">
    <subcellularLocation>
        <location evidence="1">Nucleus</location>
    </subcellularLocation>
</comment>
<proteinExistence type="predicted"/>
<dbReference type="InterPro" id="IPR009057">
    <property type="entry name" value="Homeodomain-like_sf"/>
</dbReference>
<evidence type="ECO:0000313" key="4">
    <source>
        <dbReference type="EMBL" id="EOY14007.1"/>
    </source>
</evidence>
<dbReference type="eggNOG" id="KOG0048">
    <property type="taxonomic scope" value="Eukaryota"/>
</dbReference>
<dbReference type="InParanoid" id="A0A061FB90"/>
<accession>A0A061FB90</accession>
<evidence type="ECO:0000256" key="2">
    <source>
        <dbReference type="ARBA" id="ARBA00023242"/>
    </source>
</evidence>
<dbReference type="AlphaFoldDB" id="A0A061FB90"/>
<organism evidence="4 5">
    <name type="scientific">Theobroma cacao</name>
    <name type="common">Cacao</name>
    <name type="synonym">Cocoa</name>
    <dbReference type="NCBI Taxonomy" id="3641"/>
    <lineage>
        <taxon>Eukaryota</taxon>
        <taxon>Viridiplantae</taxon>
        <taxon>Streptophyta</taxon>
        <taxon>Embryophyta</taxon>
        <taxon>Tracheophyta</taxon>
        <taxon>Spermatophyta</taxon>
        <taxon>Magnoliopsida</taxon>
        <taxon>eudicotyledons</taxon>
        <taxon>Gunneridae</taxon>
        <taxon>Pentapetalae</taxon>
        <taxon>rosids</taxon>
        <taxon>malvids</taxon>
        <taxon>Malvales</taxon>
        <taxon>Malvaceae</taxon>
        <taxon>Byttnerioideae</taxon>
        <taxon>Theobroma</taxon>
    </lineage>
</organism>
<dbReference type="Gene3D" id="1.10.10.60">
    <property type="entry name" value="Homeodomain-like"/>
    <property type="match status" value="1"/>
</dbReference>
<feature type="domain" description="HTH myb-type" evidence="3">
    <location>
        <begin position="75"/>
        <end position="94"/>
    </location>
</feature>
<dbReference type="PROSITE" id="PS51294">
    <property type="entry name" value="HTH_MYB"/>
    <property type="match status" value="1"/>
</dbReference>
<dbReference type="Gramene" id="EOY14007">
    <property type="protein sequence ID" value="EOY14007"/>
    <property type="gene ID" value="TCM_033021"/>
</dbReference>
<protein>
    <recommendedName>
        <fullName evidence="3">HTH myb-type domain-containing protein</fullName>
    </recommendedName>
</protein>
<sequence>MSIETSRRMSQARREYWVVTLCHSSNRDLRFQLVTLRYRISQVMARNPSQDKRVVTCKEMSMEPRRRLEVGSIRLSRIGKSCRLRWLSYLRPGINYGNITKEEEEIIFKLHKILENRLVMSFTSYIITNRLMGCHVAKLPSRTDTEIKNYWNTCMKKWKEDFPLAIE</sequence>
<dbReference type="EMBL" id="CM001885">
    <property type="protein sequence ID" value="EOY14007.1"/>
    <property type="molecule type" value="Genomic_DNA"/>
</dbReference>
<dbReference type="HOGENOM" id="CLU_1597417_0_0_1"/>
<dbReference type="PANTHER" id="PTHR47998:SF53">
    <property type="entry name" value="MYB TRANSCRIPTION FACTOR"/>
    <property type="match status" value="1"/>
</dbReference>
<name>A0A061FB90_THECC</name>
<keyword evidence="2" id="KW-0539">Nucleus</keyword>
<gene>
    <name evidence="4" type="ORF">TCM_033021</name>
</gene>
<dbReference type="GO" id="GO:0005634">
    <property type="term" value="C:nucleus"/>
    <property type="evidence" value="ECO:0000318"/>
    <property type="project" value="GO_Central"/>
</dbReference>
<dbReference type="PANTHER" id="PTHR47998">
    <property type="entry name" value="TRANSCRIPTION FACTOR MYB51-LIKE ISOFORM X1"/>
    <property type="match status" value="1"/>
</dbReference>
<keyword evidence="5" id="KW-1185">Reference proteome</keyword>
<dbReference type="GO" id="GO:0006355">
    <property type="term" value="P:regulation of DNA-templated transcription"/>
    <property type="evidence" value="ECO:0000318"/>
    <property type="project" value="GO_Central"/>
</dbReference>
<dbReference type="SUPFAM" id="SSF46689">
    <property type="entry name" value="Homeodomain-like"/>
    <property type="match status" value="1"/>
</dbReference>
<evidence type="ECO:0000256" key="1">
    <source>
        <dbReference type="ARBA" id="ARBA00004123"/>
    </source>
</evidence>